<sequence length="230" mass="26053">MITLFHHAFCPHSRFIRLALGEYGLESELVEERIWERDEAFLAMNPAGTTPVMMLDGQPPIPGAAIIAEYLDEAHGQRLGERRLMPATSAGRIEVRRLMSWFNDKFYDEVSGPLVTERVYKRFMTAEQGGGAPSTEVMRAARSNLRYHLAYIGWLARTRNFLAGDRPTYADLAAAAHLSAIDYLGDVPWTEDDAAKAWYVRIKSRPSFRPLLNEWLPGLPAPAHYIDLDF</sequence>
<dbReference type="InterPro" id="IPR036282">
    <property type="entry name" value="Glutathione-S-Trfase_C_sf"/>
</dbReference>
<dbReference type="SUPFAM" id="SSF52833">
    <property type="entry name" value="Thioredoxin-like"/>
    <property type="match status" value="1"/>
</dbReference>
<organism evidence="4 5">
    <name type="scientific">Afipia felis</name>
    <name type="common">Cat scratch disease bacillus</name>
    <dbReference type="NCBI Taxonomy" id="1035"/>
    <lineage>
        <taxon>Bacteria</taxon>
        <taxon>Pseudomonadati</taxon>
        <taxon>Pseudomonadota</taxon>
        <taxon>Alphaproteobacteria</taxon>
        <taxon>Hyphomicrobiales</taxon>
        <taxon>Nitrobacteraceae</taxon>
        <taxon>Afipia</taxon>
    </lineage>
</organism>
<dbReference type="CDD" id="cd00299">
    <property type="entry name" value="GST_C_family"/>
    <property type="match status" value="1"/>
</dbReference>
<dbReference type="InterPro" id="IPR004045">
    <property type="entry name" value="Glutathione_S-Trfase_N"/>
</dbReference>
<dbReference type="CDD" id="cd00570">
    <property type="entry name" value="GST_N_family"/>
    <property type="match status" value="1"/>
</dbReference>
<dbReference type="STRING" id="1035.BN961_03428"/>
<dbReference type="InterPro" id="IPR004046">
    <property type="entry name" value="GST_C"/>
</dbReference>
<dbReference type="Pfam" id="PF13417">
    <property type="entry name" value="GST_N_3"/>
    <property type="match status" value="1"/>
</dbReference>
<accession>A0A090MRI6</accession>
<dbReference type="OrthoDB" id="9794721at2"/>
<dbReference type="PROSITE" id="PS50405">
    <property type="entry name" value="GST_CTER"/>
    <property type="match status" value="1"/>
</dbReference>
<comment type="caution">
    <text evidence="4">The sequence shown here is derived from an EMBL/GenBank/DDBJ whole genome shotgun (WGS) entry which is preliminary data.</text>
</comment>
<dbReference type="InterPro" id="IPR040079">
    <property type="entry name" value="Glutathione_S-Trfase"/>
</dbReference>
<dbReference type="RefSeq" id="WP_048757717.1">
    <property type="nucleotide sequence ID" value="NZ_CCAZ020000002.1"/>
</dbReference>
<dbReference type="Pfam" id="PF00043">
    <property type="entry name" value="GST_C"/>
    <property type="match status" value="1"/>
</dbReference>
<dbReference type="Proteomes" id="UP000035762">
    <property type="component" value="Unassembled WGS sequence"/>
</dbReference>
<dbReference type="AlphaFoldDB" id="A0A090MRI6"/>
<feature type="domain" description="GST C-terminal" evidence="3">
    <location>
        <begin position="88"/>
        <end position="230"/>
    </location>
</feature>
<feature type="domain" description="GST N-terminal" evidence="2">
    <location>
        <begin position="1"/>
        <end position="79"/>
    </location>
</feature>
<dbReference type="Gene3D" id="1.20.1050.10">
    <property type="match status" value="1"/>
</dbReference>
<dbReference type="GO" id="GO:0006749">
    <property type="term" value="P:glutathione metabolic process"/>
    <property type="evidence" value="ECO:0007669"/>
    <property type="project" value="TreeGrafter"/>
</dbReference>
<dbReference type="EMBL" id="CCAZ020000002">
    <property type="protein sequence ID" value="CEG09995.1"/>
    <property type="molecule type" value="Genomic_DNA"/>
</dbReference>
<evidence type="ECO:0000256" key="1">
    <source>
        <dbReference type="ARBA" id="ARBA00011738"/>
    </source>
</evidence>
<dbReference type="PROSITE" id="PS50404">
    <property type="entry name" value="GST_NTER"/>
    <property type="match status" value="1"/>
</dbReference>
<evidence type="ECO:0000259" key="2">
    <source>
        <dbReference type="PROSITE" id="PS50404"/>
    </source>
</evidence>
<protein>
    <submittedName>
        <fullName evidence="4">Stringent starvation protein A</fullName>
    </submittedName>
</protein>
<dbReference type="SUPFAM" id="SSF47616">
    <property type="entry name" value="GST C-terminal domain-like"/>
    <property type="match status" value="1"/>
</dbReference>
<evidence type="ECO:0000313" key="4">
    <source>
        <dbReference type="EMBL" id="CEG09995.1"/>
    </source>
</evidence>
<dbReference type="Gene3D" id="3.40.30.10">
    <property type="entry name" value="Glutaredoxin"/>
    <property type="match status" value="1"/>
</dbReference>
<dbReference type="PANTHER" id="PTHR43969:SF9">
    <property type="entry name" value="GLUTATHIONE S TRANSFERASE D10, ISOFORM A-RELATED"/>
    <property type="match status" value="1"/>
</dbReference>
<keyword evidence="5" id="KW-1185">Reference proteome</keyword>
<evidence type="ECO:0000313" key="5">
    <source>
        <dbReference type="Proteomes" id="UP000035762"/>
    </source>
</evidence>
<proteinExistence type="predicted"/>
<name>A0A090MRI6_AFIFE</name>
<reference evidence="4 5" key="1">
    <citation type="journal article" date="2014" name="Genome Announc.">
        <title>Genome Sequence of Afipia felis Strain 76713, Isolated in Hospital Water Using an Amoeba Co-Culture Procedure.</title>
        <authorList>
            <person name="Benamar S."/>
            <person name="La Scola B."/>
            <person name="Croce O."/>
        </authorList>
    </citation>
    <scope>NUCLEOTIDE SEQUENCE [LARGE SCALE GENOMIC DNA]</scope>
    <source>
        <strain evidence="4 5">76713</strain>
    </source>
</reference>
<gene>
    <name evidence="4" type="ORF">BN961_03428</name>
</gene>
<evidence type="ECO:0000259" key="3">
    <source>
        <dbReference type="PROSITE" id="PS50405"/>
    </source>
</evidence>
<dbReference type="PANTHER" id="PTHR43969">
    <property type="entry name" value="GLUTATHIONE S TRANSFERASE D10, ISOFORM A-RELATED"/>
    <property type="match status" value="1"/>
</dbReference>
<dbReference type="InterPro" id="IPR010987">
    <property type="entry name" value="Glutathione-S-Trfase_C-like"/>
</dbReference>
<dbReference type="InterPro" id="IPR036249">
    <property type="entry name" value="Thioredoxin-like_sf"/>
</dbReference>
<comment type="subunit">
    <text evidence="1">Homodimer.</text>
</comment>
<dbReference type="GO" id="GO:0004364">
    <property type="term" value="F:glutathione transferase activity"/>
    <property type="evidence" value="ECO:0007669"/>
    <property type="project" value="TreeGrafter"/>
</dbReference>
<dbReference type="SFLD" id="SFLDS00019">
    <property type="entry name" value="Glutathione_Transferase_(cytos"/>
    <property type="match status" value="1"/>
</dbReference>